<sequence length="144" mass="16459">MNKQDYKTHTRMHPIYHYVLTVLVLGTLVAAIVQMVRSINDGANILQAMILFLLMIIIVIIAALVRFYPLKAQDRAIRAEENLRHYVLTGELLDRKLSMAQVVALRFADDNEFPGLSKKTAAENLKPDEIKKAIVNWRADMNRV</sequence>
<name>A0A6L3V170_9BACI</name>
<keyword evidence="1" id="KW-0812">Transmembrane</keyword>
<reference evidence="2 3" key="1">
    <citation type="journal article" date="2016" name="Antonie Van Leeuwenhoek">
        <title>Bacillus depressus sp. nov., isolated from soil of a sunflower field.</title>
        <authorList>
            <person name="Wei X."/>
            <person name="Xin D."/>
            <person name="Xin Y."/>
            <person name="Zhang H."/>
            <person name="Wang T."/>
            <person name="Zhang J."/>
        </authorList>
    </citation>
    <scope>NUCLEOTIDE SEQUENCE [LARGE SCALE GENOMIC DNA]</scope>
    <source>
        <strain evidence="2 3">BZ1</strain>
    </source>
</reference>
<evidence type="ECO:0000256" key="1">
    <source>
        <dbReference type="SAM" id="Phobius"/>
    </source>
</evidence>
<evidence type="ECO:0000313" key="3">
    <source>
        <dbReference type="Proteomes" id="UP000481030"/>
    </source>
</evidence>
<dbReference type="Proteomes" id="UP000481030">
    <property type="component" value="Unassembled WGS sequence"/>
</dbReference>
<gene>
    <name evidence="2" type="ORF">F7731_18055</name>
</gene>
<dbReference type="RefSeq" id="WP_151536196.1">
    <property type="nucleotide sequence ID" value="NZ_WBOS01000011.1"/>
</dbReference>
<proteinExistence type="predicted"/>
<evidence type="ECO:0000313" key="2">
    <source>
        <dbReference type="EMBL" id="KAB2331497.1"/>
    </source>
</evidence>
<dbReference type="OrthoDB" id="765463at2"/>
<comment type="caution">
    <text evidence="2">The sequence shown here is derived from an EMBL/GenBank/DDBJ whole genome shotgun (WGS) entry which is preliminary data.</text>
</comment>
<feature type="transmembrane region" description="Helical" evidence="1">
    <location>
        <begin position="45"/>
        <end position="68"/>
    </location>
</feature>
<protein>
    <submittedName>
        <fullName evidence="2">Uncharacterized protein</fullName>
    </submittedName>
</protein>
<dbReference type="Pfam" id="PF20136">
    <property type="entry name" value="DUF6526"/>
    <property type="match status" value="1"/>
</dbReference>
<feature type="transmembrane region" description="Helical" evidence="1">
    <location>
        <begin position="15"/>
        <end position="33"/>
    </location>
</feature>
<accession>A0A6L3V170</accession>
<keyword evidence="1" id="KW-1133">Transmembrane helix</keyword>
<keyword evidence="3" id="KW-1185">Reference proteome</keyword>
<dbReference type="InterPro" id="IPR045385">
    <property type="entry name" value="DUF6526"/>
</dbReference>
<organism evidence="2 3">
    <name type="scientific">Cytobacillus depressus</name>
    <dbReference type="NCBI Taxonomy" id="1602942"/>
    <lineage>
        <taxon>Bacteria</taxon>
        <taxon>Bacillati</taxon>
        <taxon>Bacillota</taxon>
        <taxon>Bacilli</taxon>
        <taxon>Bacillales</taxon>
        <taxon>Bacillaceae</taxon>
        <taxon>Cytobacillus</taxon>
    </lineage>
</organism>
<dbReference type="EMBL" id="WBOS01000011">
    <property type="protein sequence ID" value="KAB2331497.1"/>
    <property type="molecule type" value="Genomic_DNA"/>
</dbReference>
<dbReference type="AlphaFoldDB" id="A0A6L3V170"/>
<keyword evidence="1" id="KW-0472">Membrane</keyword>